<organism evidence="1 2">
    <name type="scientific">Taklimakanibacter albus</name>
    <dbReference type="NCBI Taxonomy" id="2800327"/>
    <lineage>
        <taxon>Bacteria</taxon>
        <taxon>Pseudomonadati</taxon>
        <taxon>Pseudomonadota</taxon>
        <taxon>Alphaproteobacteria</taxon>
        <taxon>Hyphomicrobiales</taxon>
        <taxon>Aestuariivirgaceae</taxon>
        <taxon>Taklimakanibacter</taxon>
    </lineage>
</organism>
<sequence>MPLADNALWVIERNLRQPITLSSIAEACGVSRSHLANAFGMATGYPVMKYLRARRLSEAARALGGGAPDILAVALDTGYGSHEAFTRAFREQFGKTPETVRDSGSLADLEIVAPLELKARAPVSNLASPRIVDEGSVRAIGLAQIFSFSTTIGIPAQWQRFMDFYDAIPEKLDGIPIGVTEAPDDDGEFNYVCAAEVSRFGKVPEGLRKVEIPARRYAVFEHHGHVSRLYETYSAIWNEGLASQGLMLADAPIIERHNPQFDPRTGEGGLTLWLPLGA</sequence>
<reference evidence="1" key="1">
    <citation type="submission" date="2021-01" db="EMBL/GenBank/DDBJ databases">
        <authorList>
            <person name="Sun Q."/>
        </authorList>
    </citation>
    <scope>NUCLEOTIDE SEQUENCE</scope>
    <source>
        <strain evidence="1">YIM B02566</strain>
    </source>
</reference>
<evidence type="ECO:0000313" key="2">
    <source>
        <dbReference type="Proteomes" id="UP000616151"/>
    </source>
</evidence>
<name>A0ACC5RCC8_9HYPH</name>
<evidence type="ECO:0000313" key="1">
    <source>
        <dbReference type="EMBL" id="MBK1870305.1"/>
    </source>
</evidence>
<dbReference type="EMBL" id="JAENHL010000008">
    <property type="protein sequence ID" value="MBK1870305.1"/>
    <property type="molecule type" value="Genomic_DNA"/>
</dbReference>
<protein>
    <submittedName>
        <fullName evidence="1">AraC family transcriptional regulator</fullName>
    </submittedName>
</protein>
<gene>
    <name evidence="1" type="ORF">JHL16_28335</name>
</gene>
<dbReference type="Proteomes" id="UP000616151">
    <property type="component" value="Unassembled WGS sequence"/>
</dbReference>
<comment type="caution">
    <text evidence="1">The sequence shown here is derived from an EMBL/GenBank/DDBJ whole genome shotgun (WGS) entry which is preliminary data.</text>
</comment>
<accession>A0ACC5RCC8</accession>
<keyword evidence="2" id="KW-1185">Reference proteome</keyword>
<proteinExistence type="predicted"/>